<keyword evidence="3" id="KW-1185">Reference proteome</keyword>
<evidence type="ECO:0000256" key="1">
    <source>
        <dbReference type="SAM" id="Coils"/>
    </source>
</evidence>
<reference evidence="2" key="1">
    <citation type="submission" date="2021-02" db="EMBL/GenBank/DDBJ databases">
        <authorList>
            <person name="Nowell W R."/>
        </authorList>
    </citation>
    <scope>NUCLEOTIDE SEQUENCE</scope>
    <source>
        <strain evidence="2">Ploen Becks lab</strain>
    </source>
</reference>
<feature type="coiled-coil region" evidence="1">
    <location>
        <begin position="6"/>
        <end position="54"/>
    </location>
</feature>
<proteinExistence type="predicted"/>
<organism evidence="2 3">
    <name type="scientific">Brachionus calyciflorus</name>
    <dbReference type="NCBI Taxonomy" id="104777"/>
    <lineage>
        <taxon>Eukaryota</taxon>
        <taxon>Metazoa</taxon>
        <taxon>Spiralia</taxon>
        <taxon>Gnathifera</taxon>
        <taxon>Rotifera</taxon>
        <taxon>Eurotatoria</taxon>
        <taxon>Monogononta</taxon>
        <taxon>Pseudotrocha</taxon>
        <taxon>Ploima</taxon>
        <taxon>Brachionidae</taxon>
        <taxon>Brachionus</taxon>
    </lineage>
</organism>
<accession>A0A814J4S8</accession>
<name>A0A814J4S8_9BILA</name>
<keyword evidence="1" id="KW-0175">Coiled coil</keyword>
<dbReference type="Proteomes" id="UP000663879">
    <property type="component" value="Unassembled WGS sequence"/>
</dbReference>
<sequence length="195" mass="22808">MTRNLNQSAKQNLQQIENQLQNDITALKKIEKWAKKIQERIETNRQKLDKLKTTPTMNLKENAKNDLTDIKPPHKTERKQSTTPYPKIYSKVKTNRISESKNFTDENNSCSKNSVSVEILHELIDTILVTKFKDFENRFSGLELLTTSHENHIYEISDLIKTVKTDLNHVDNLNSQNHKVNKDLLSMLMERIFKT</sequence>
<protein>
    <submittedName>
        <fullName evidence="2">Uncharacterized protein</fullName>
    </submittedName>
</protein>
<evidence type="ECO:0000313" key="2">
    <source>
        <dbReference type="EMBL" id="CAF1030678.1"/>
    </source>
</evidence>
<dbReference type="EMBL" id="CAJNOC010004697">
    <property type="protein sequence ID" value="CAF1030678.1"/>
    <property type="molecule type" value="Genomic_DNA"/>
</dbReference>
<evidence type="ECO:0000313" key="3">
    <source>
        <dbReference type="Proteomes" id="UP000663879"/>
    </source>
</evidence>
<comment type="caution">
    <text evidence="2">The sequence shown here is derived from an EMBL/GenBank/DDBJ whole genome shotgun (WGS) entry which is preliminary data.</text>
</comment>
<dbReference type="AlphaFoldDB" id="A0A814J4S8"/>
<gene>
    <name evidence="2" type="ORF">OXX778_LOCUS17848</name>
</gene>